<dbReference type="GO" id="GO:0033765">
    <property type="term" value="F:steroid dehydrogenase activity, acting on the CH-CH group of donors"/>
    <property type="evidence" value="ECO:0007669"/>
    <property type="project" value="UniProtKB-ARBA"/>
</dbReference>
<gene>
    <name evidence="13" type="ORF">AKG39_01080</name>
</gene>
<evidence type="ECO:0000313" key="14">
    <source>
        <dbReference type="Proteomes" id="UP000036873"/>
    </source>
</evidence>
<evidence type="ECO:0000256" key="10">
    <source>
        <dbReference type="ARBA" id="ARBA00030386"/>
    </source>
</evidence>
<dbReference type="EMBL" id="LGYO01000004">
    <property type="protein sequence ID" value="KNZ43327.1"/>
    <property type="molecule type" value="Genomic_DNA"/>
</dbReference>
<dbReference type="PANTHER" id="PTHR42716">
    <property type="entry name" value="L-ASPARTATE OXIDASE"/>
    <property type="match status" value="1"/>
</dbReference>
<dbReference type="InterPro" id="IPR003953">
    <property type="entry name" value="FAD-dep_OxRdtase_2_FAD-bd"/>
</dbReference>
<dbReference type="InterPro" id="IPR036188">
    <property type="entry name" value="FAD/NAD-bd_sf"/>
</dbReference>
<proteinExistence type="inferred from homology"/>
<dbReference type="AlphaFoldDB" id="A0A0L6U4R7"/>
<comment type="catalytic activity">
    <reaction evidence="11">
        <text>L-aspartate + O2 = iminosuccinate + H2O2</text>
        <dbReference type="Rhea" id="RHEA:25876"/>
        <dbReference type="ChEBI" id="CHEBI:15379"/>
        <dbReference type="ChEBI" id="CHEBI:16240"/>
        <dbReference type="ChEBI" id="CHEBI:29991"/>
        <dbReference type="ChEBI" id="CHEBI:77875"/>
        <dbReference type="EC" id="1.4.3.16"/>
    </reaction>
    <physiologicalReaction direction="left-to-right" evidence="11">
        <dbReference type="Rhea" id="RHEA:25877"/>
    </physiologicalReaction>
</comment>
<dbReference type="UniPathway" id="UPA00253">
    <property type="reaction ID" value="UER00326"/>
</dbReference>
<evidence type="ECO:0000256" key="6">
    <source>
        <dbReference type="ARBA" id="ARBA00022630"/>
    </source>
</evidence>
<feature type="domain" description="FAD-dependent oxidoreductase 2 FAD-binding" evidence="12">
    <location>
        <begin position="6"/>
        <end position="369"/>
    </location>
</feature>
<dbReference type="InterPro" id="IPR005288">
    <property type="entry name" value="NadB"/>
</dbReference>
<evidence type="ECO:0000259" key="12">
    <source>
        <dbReference type="Pfam" id="PF00890"/>
    </source>
</evidence>
<reference evidence="14" key="1">
    <citation type="submission" date="2015-07" db="EMBL/GenBank/DDBJ databases">
        <title>Draft genome sequence of Acetobacterium bakii DSM 8293, a potential psychrophilic chemical producer through syngas fermentation.</title>
        <authorList>
            <person name="Song Y."/>
            <person name="Hwang S."/>
            <person name="Cho B.-K."/>
        </authorList>
    </citation>
    <scope>NUCLEOTIDE SEQUENCE [LARGE SCALE GENOMIC DNA]</scope>
    <source>
        <strain evidence="14">DSM 8239</strain>
    </source>
</reference>
<evidence type="ECO:0000256" key="5">
    <source>
        <dbReference type="ARBA" id="ARBA00021901"/>
    </source>
</evidence>
<comment type="similarity">
    <text evidence="3">Belongs to the FAD-dependent oxidoreductase 2 family. NadB subfamily.</text>
</comment>
<sequence length="435" mass="48785">MNRKADIIVVGTGVAGLFNALNLPPDKSILMLTKTGADASDSFLAQGGICVLRDENDYDSFFEDTMKAGHYENDPASVDVMIRTSPEIINDLISLGVEFEKKDGEFAYTREGAHSKPRILYHQDLTGKEITSKLLAEVKRRKNITIMEHMTMVDLICDGNTCFGVVASNDDNEISVFEADYVVLATGGLGGLFDNSTNLQHLTGDAIAIALKHKIELENISYIQIHPTTLYSKKKGRRFLISESVRGEGAILYNQKMERFVDELLPRDVLTKAIHEQMKADGSDFVWLCMMGIGSEVIKKRFPNIYLRCLEEGYDVTKECIPVTPAQHYFMGGIKVDLDSKTSMEHLYAIGEISCNRVHGANRLASNSLLESLVFAKRAATHIVRHYEHLSDKNTVVDINDFRDLEQLQSRYKKIILDEIERSSASIERSYNIKA</sequence>
<dbReference type="NCBIfam" id="NF004820">
    <property type="entry name" value="PRK06175.1"/>
    <property type="match status" value="1"/>
</dbReference>
<keyword evidence="8" id="KW-0274">FAD</keyword>
<organism evidence="13 14">
    <name type="scientific">Acetobacterium bakii</name>
    <dbReference type="NCBI Taxonomy" id="52689"/>
    <lineage>
        <taxon>Bacteria</taxon>
        <taxon>Bacillati</taxon>
        <taxon>Bacillota</taxon>
        <taxon>Clostridia</taxon>
        <taxon>Eubacteriales</taxon>
        <taxon>Eubacteriaceae</taxon>
        <taxon>Acetobacterium</taxon>
    </lineage>
</organism>
<evidence type="ECO:0000256" key="1">
    <source>
        <dbReference type="ARBA" id="ARBA00001974"/>
    </source>
</evidence>
<evidence type="ECO:0000256" key="3">
    <source>
        <dbReference type="ARBA" id="ARBA00008562"/>
    </source>
</evidence>
<dbReference type="Gene3D" id="3.50.50.60">
    <property type="entry name" value="FAD/NAD(P)-binding domain"/>
    <property type="match status" value="1"/>
</dbReference>
<dbReference type="PRINTS" id="PR00368">
    <property type="entry name" value="FADPNR"/>
</dbReference>
<dbReference type="InterPro" id="IPR027477">
    <property type="entry name" value="Succ_DH/fumarate_Rdtase_cat_sf"/>
</dbReference>
<dbReference type="Gene3D" id="3.90.700.10">
    <property type="entry name" value="Succinate dehydrogenase/fumarate reductase flavoprotein, catalytic domain"/>
    <property type="match status" value="1"/>
</dbReference>
<dbReference type="RefSeq" id="WP_050738513.1">
    <property type="nucleotide sequence ID" value="NZ_LGYO01000004.1"/>
</dbReference>
<evidence type="ECO:0000256" key="4">
    <source>
        <dbReference type="ARBA" id="ARBA00012173"/>
    </source>
</evidence>
<name>A0A0L6U4R7_9FIRM</name>
<dbReference type="STRING" id="52689.AKG39_01080"/>
<evidence type="ECO:0000256" key="9">
    <source>
        <dbReference type="ARBA" id="ARBA00023002"/>
    </source>
</evidence>
<comment type="pathway">
    <text evidence="2">Cofactor biosynthesis; NAD(+) biosynthesis; iminoaspartate from L-aspartate (oxidase route): step 1/1.</text>
</comment>
<dbReference type="SUPFAM" id="SSF56425">
    <property type="entry name" value="Succinate dehydrogenase/fumarate reductase flavoprotein, catalytic domain"/>
    <property type="match status" value="1"/>
</dbReference>
<dbReference type="EC" id="1.4.3.16" evidence="4"/>
<dbReference type="Pfam" id="PF00890">
    <property type="entry name" value="FAD_binding_2"/>
    <property type="match status" value="1"/>
</dbReference>
<protein>
    <recommendedName>
        <fullName evidence="5">L-aspartate oxidase</fullName>
        <ecNumber evidence="4">1.4.3.16</ecNumber>
    </recommendedName>
    <alternativeName>
        <fullName evidence="10">Quinolinate synthase B</fullName>
    </alternativeName>
</protein>
<keyword evidence="9 13" id="KW-0560">Oxidoreductase</keyword>
<accession>A0A0L6U4R7</accession>
<evidence type="ECO:0000313" key="13">
    <source>
        <dbReference type="EMBL" id="KNZ43327.1"/>
    </source>
</evidence>
<dbReference type="Proteomes" id="UP000036873">
    <property type="component" value="Unassembled WGS sequence"/>
</dbReference>
<comment type="cofactor">
    <cofactor evidence="1">
        <name>FAD</name>
        <dbReference type="ChEBI" id="CHEBI:57692"/>
    </cofactor>
</comment>
<evidence type="ECO:0000256" key="7">
    <source>
        <dbReference type="ARBA" id="ARBA00022642"/>
    </source>
</evidence>
<dbReference type="SUPFAM" id="SSF51905">
    <property type="entry name" value="FAD/NAD(P)-binding domain"/>
    <property type="match status" value="1"/>
</dbReference>
<evidence type="ECO:0000256" key="8">
    <source>
        <dbReference type="ARBA" id="ARBA00022827"/>
    </source>
</evidence>
<keyword evidence="14" id="KW-1185">Reference proteome</keyword>
<evidence type="ECO:0000256" key="11">
    <source>
        <dbReference type="ARBA" id="ARBA00048305"/>
    </source>
</evidence>
<keyword evidence="7" id="KW-0662">Pyridine nucleotide biosynthesis</keyword>
<dbReference type="OrthoDB" id="9806724at2"/>
<keyword evidence="6" id="KW-0285">Flavoprotein</keyword>
<evidence type="ECO:0000256" key="2">
    <source>
        <dbReference type="ARBA" id="ARBA00004950"/>
    </source>
</evidence>
<comment type="caution">
    <text evidence="13">The sequence shown here is derived from an EMBL/GenBank/DDBJ whole genome shotgun (WGS) entry which is preliminary data.</text>
</comment>
<dbReference type="PANTHER" id="PTHR42716:SF2">
    <property type="entry name" value="L-ASPARTATE OXIDASE, CHLOROPLASTIC"/>
    <property type="match status" value="1"/>
</dbReference>
<dbReference type="GO" id="GO:0034628">
    <property type="term" value="P:'de novo' NAD+ biosynthetic process from L-aspartate"/>
    <property type="evidence" value="ECO:0007669"/>
    <property type="project" value="TreeGrafter"/>
</dbReference>
<dbReference type="FunFam" id="3.90.700.10:FF:000002">
    <property type="entry name" value="L-aspartate oxidase"/>
    <property type="match status" value="1"/>
</dbReference>
<dbReference type="GO" id="GO:0008734">
    <property type="term" value="F:L-aspartate oxidase activity"/>
    <property type="evidence" value="ECO:0007669"/>
    <property type="project" value="UniProtKB-EC"/>
</dbReference>
<dbReference type="PATRIC" id="fig|52689.4.peg.2279"/>